<dbReference type="AlphaFoldDB" id="W7U0B8"/>
<name>W7U0B8_9STRA</name>
<proteinExistence type="predicted"/>
<reference evidence="1 2" key="1">
    <citation type="journal article" date="2014" name="Mol. Plant">
        <title>Chromosome Scale Genome Assembly and Transcriptome Profiling of Nannochloropsis gaditana in Nitrogen Depletion.</title>
        <authorList>
            <person name="Corteggiani Carpinelli E."/>
            <person name="Telatin A."/>
            <person name="Vitulo N."/>
            <person name="Forcato C."/>
            <person name="D'Angelo M."/>
            <person name="Schiavon R."/>
            <person name="Vezzi A."/>
            <person name="Giacometti G.M."/>
            <person name="Morosinotto T."/>
            <person name="Valle G."/>
        </authorList>
    </citation>
    <scope>NUCLEOTIDE SEQUENCE [LARGE SCALE GENOMIC DNA]</scope>
    <source>
        <strain evidence="1 2">B-31</strain>
    </source>
</reference>
<accession>W7U0B8</accession>
<sequence>MTSQVPTATRNTCNTSDFASDLCRNLVVKGPPKTHSGDHALACHHASRWQYVSMSKTMSSIEGQGNDNGGDTEKCKFMERAGVKEFNVQELSMPAIKTPSTVNVMDMERM</sequence>
<evidence type="ECO:0000313" key="1">
    <source>
        <dbReference type="EMBL" id="EWM26054.1"/>
    </source>
</evidence>
<gene>
    <name evidence="1" type="ORF">Naga_101666g2</name>
</gene>
<comment type="caution">
    <text evidence="1">The sequence shown here is derived from an EMBL/GenBank/DDBJ whole genome shotgun (WGS) entry which is preliminary data.</text>
</comment>
<dbReference type="Proteomes" id="UP000019335">
    <property type="component" value="Chromosome 9"/>
</dbReference>
<dbReference type="EMBL" id="AZIL01000748">
    <property type="protein sequence ID" value="EWM26054.1"/>
    <property type="molecule type" value="Genomic_DNA"/>
</dbReference>
<protein>
    <submittedName>
        <fullName evidence="1">Uncharacterized protein</fullName>
    </submittedName>
</protein>
<keyword evidence="2" id="KW-1185">Reference proteome</keyword>
<organism evidence="1 2">
    <name type="scientific">Nannochloropsis gaditana</name>
    <dbReference type="NCBI Taxonomy" id="72520"/>
    <lineage>
        <taxon>Eukaryota</taxon>
        <taxon>Sar</taxon>
        <taxon>Stramenopiles</taxon>
        <taxon>Ochrophyta</taxon>
        <taxon>Eustigmatophyceae</taxon>
        <taxon>Eustigmatales</taxon>
        <taxon>Monodopsidaceae</taxon>
        <taxon>Nannochloropsis</taxon>
    </lineage>
</organism>
<evidence type="ECO:0000313" key="2">
    <source>
        <dbReference type="Proteomes" id="UP000019335"/>
    </source>
</evidence>